<protein>
    <submittedName>
        <fullName evidence="2">Uncharacterized protein</fullName>
    </submittedName>
</protein>
<keyword evidence="1" id="KW-0812">Transmembrane</keyword>
<evidence type="ECO:0000313" key="2">
    <source>
        <dbReference type="EMBL" id="MBB4152198.1"/>
    </source>
</evidence>
<name>A0A840FDU2_9SPHN</name>
<dbReference type="EMBL" id="JACIEV010000001">
    <property type="protein sequence ID" value="MBB4152198.1"/>
    <property type="molecule type" value="Genomic_DNA"/>
</dbReference>
<accession>A0A840FDU2</accession>
<feature type="transmembrane region" description="Helical" evidence="1">
    <location>
        <begin position="67"/>
        <end position="85"/>
    </location>
</feature>
<gene>
    <name evidence="2" type="ORF">GGQ80_000074</name>
</gene>
<organism evidence="2 3">
    <name type="scientific">Sphingomonas jinjuensis</name>
    <dbReference type="NCBI Taxonomy" id="535907"/>
    <lineage>
        <taxon>Bacteria</taxon>
        <taxon>Pseudomonadati</taxon>
        <taxon>Pseudomonadota</taxon>
        <taxon>Alphaproteobacteria</taxon>
        <taxon>Sphingomonadales</taxon>
        <taxon>Sphingomonadaceae</taxon>
        <taxon>Sphingomonas</taxon>
    </lineage>
</organism>
<keyword evidence="1" id="KW-1133">Transmembrane helix</keyword>
<dbReference type="AlphaFoldDB" id="A0A840FDU2"/>
<evidence type="ECO:0000313" key="3">
    <source>
        <dbReference type="Proteomes" id="UP000529795"/>
    </source>
</evidence>
<keyword evidence="1" id="KW-0472">Membrane</keyword>
<sequence>MRRATGLEDGALHIHVGMAIWVAGVAIAGDVGALWPLAVAALAELLNEALDRWREGSWRMADTTMDVVNSLLWPLLLFGLARAGVI</sequence>
<evidence type="ECO:0000256" key="1">
    <source>
        <dbReference type="SAM" id="Phobius"/>
    </source>
</evidence>
<comment type="caution">
    <text evidence="2">The sequence shown here is derived from an EMBL/GenBank/DDBJ whole genome shotgun (WGS) entry which is preliminary data.</text>
</comment>
<dbReference type="RefSeq" id="WP_183981722.1">
    <property type="nucleotide sequence ID" value="NZ_JACIEV010000001.1"/>
</dbReference>
<reference evidence="2 3" key="1">
    <citation type="submission" date="2020-08" db="EMBL/GenBank/DDBJ databases">
        <title>Genomic Encyclopedia of Type Strains, Phase IV (KMG-IV): sequencing the most valuable type-strain genomes for metagenomic binning, comparative biology and taxonomic classification.</title>
        <authorList>
            <person name="Goeker M."/>
        </authorList>
    </citation>
    <scope>NUCLEOTIDE SEQUENCE [LARGE SCALE GENOMIC DNA]</scope>
    <source>
        <strain evidence="2 3">YC6723</strain>
    </source>
</reference>
<proteinExistence type="predicted"/>
<keyword evidence="3" id="KW-1185">Reference proteome</keyword>
<dbReference type="Proteomes" id="UP000529795">
    <property type="component" value="Unassembled WGS sequence"/>
</dbReference>
<feature type="transmembrane region" description="Helical" evidence="1">
    <location>
        <begin position="20"/>
        <end position="46"/>
    </location>
</feature>